<reference evidence="4" key="1">
    <citation type="journal article" date="2012" name="Science">
        <title>The Paleozoic origin of enzymatic lignin decomposition reconstructed from 31 fungal genomes.</title>
        <authorList>
            <person name="Floudas D."/>
            <person name="Binder M."/>
            <person name="Riley R."/>
            <person name="Barry K."/>
            <person name="Blanchette R.A."/>
            <person name="Henrissat B."/>
            <person name="Martinez A.T."/>
            <person name="Otillar R."/>
            <person name="Spatafora J.W."/>
            <person name="Yadav J.S."/>
            <person name="Aerts A."/>
            <person name="Benoit I."/>
            <person name="Boyd A."/>
            <person name="Carlson A."/>
            <person name="Copeland A."/>
            <person name="Coutinho P.M."/>
            <person name="de Vries R.P."/>
            <person name="Ferreira P."/>
            <person name="Findley K."/>
            <person name="Foster B."/>
            <person name="Gaskell J."/>
            <person name="Glotzer D."/>
            <person name="Gorecki P."/>
            <person name="Heitman J."/>
            <person name="Hesse C."/>
            <person name="Hori C."/>
            <person name="Igarashi K."/>
            <person name="Jurgens J.A."/>
            <person name="Kallen N."/>
            <person name="Kersten P."/>
            <person name="Kohler A."/>
            <person name="Kuees U."/>
            <person name="Kumar T.K.A."/>
            <person name="Kuo A."/>
            <person name="LaButti K."/>
            <person name="Larrondo L.F."/>
            <person name="Lindquist E."/>
            <person name="Ling A."/>
            <person name="Lombard V."/>
            <person name="Lucas S."/>
            <person name="Lundell T."/>
            <person name="Martin R."/>
            <person name="McLaughlin D.J."/>
            <person name="Morgenstern I."/>
            <person name="Morin E."/>
            <person name="Murat C."/>
            <person name="Nagy L.G."/>
            <person name="Nolan M."/>
            <person name="Ohm R.A."/>
            <person name="Patyshakuliyeva A."/>
            <person name="Rokas A."/>
            <person name="Ruiz-Duenas F.J."/>
            <person name="Sabat G."/>
            <person name="Salamov A."/>
            <person name="Samejima M."/>
            <person name="Schmutz J."/>
            <person name="Slot J.C."/>
            <person name="St John F."/>
            <person name="Stenlid J."/>
            <person name="Sun H."/>
            <person name="Sun S."/>
            <person name="Syed K."/>
            <person name="Tsang A."/>
            <person name="Wiebenga A."/>
            <person name="Young D."/>
            <person name="Pisabarro A."/>
            <person name="Eastwood D.C."/>
            <person name="Martin F."/>
            <person name="Cullen D."/>
            <person name="Grigoriev I.V."/>
            <person name="Hibbett D.S."/>
        </authorList>
    </citation>
    <scope>NUCLEOTIDE SEQUENCE [LARGE SCALE GENOMIC DNA]</scope>
    <source>
        <strain evidence="4">RWD-64-598 SS2</strain>
    </source>
</reference>
<gene>
    <name evidence="3" type="ORF">CONPUDRAFT_71965</name>
</gene>
<name>A0A5M3MW89_CONPW</name>
<dbReference type="RefSeq" id="XP_007766472.1">
    <property type="nucleotide sequence ID" value="XM_007768282.1"/>
</dbReference>
<feature type="compositionally biased region" description="Polar residues" evidence="1">
    <location>
        <begin position="267"/>
        <end position="278"/>
    </location>
</feature>
<accession>A0A5M3MW89</accession>
<evidence type="ECO:0000256" key="1">
    <source>
        <dbReference type="SAM" id="MobiDB-lite"/>
    </source>
</evidence>
<protein>
    <submittedName>
        <fullName evidence="3">Uncharacterized protein</fullName>
    </submittedName>
</protein>
<feature type="transmembrane region" description="Helical" evidence="2">
    <location>
        <begin position="196"/>
        <end position="218"/>
    </location>
</feature>
<evidence type="ECO:0000256" key="2">
    <source>
        <dbReference type="SAM" id="Phobius"/>
    </source>
</evidence>
<evidence type="ECO:0000313" key="3">
    <source>
        <dbReference type="EMBL" id="EIW83413.1"/>
    </source>
</evidence>
<comment type="caution">
    <text evidence="3">The sequence shown here is derived from an EMBL/GenBank/DDBJ whole genome shotgun (WGS) entry which is preliminary data.</text>
</comment>
<dbReference type="GeneID" id="19208972"/>
<keyword evidence="2" id="KW-0472">Membrane</keyword>
<dbReference type="AlphaFoldDB" id="A0A5M3MW89"/>
<feature type="region of interest" description="Disordered" evidence="1">
    <location>
        <begin position="267"/>
        <end position="303"/>
    </location>
</feature>
<evidence type="ECO:0000313" key="4">
    <source>
        <dbReference type="Proteomes" id="UP000053558"/>
    </source>
</evidence>
<organism evidence="3 4">
    <name type="scientific">Coniophora puteana (strain RWD-64-598)</name>
    <name type="common">Brown rot fungus</name>
    <dbReference type="NCBI Taxonomy" id="741705"/>
    <lineage>
        <taxon>Eukaryota</taxon>
        <taxon>Fungi</taxon>
        <taxon>Dikarya</taxon>
        <taxon>Basidiomycota</taxon>
        <taxon>Agaricomycotina</taxon>
        <taxon>Agaricomycetes</taxon>
        <taxon>Agaricomycetidae</taxon>
        <taxon>Boletales</taxon>
        <taxon>Coniophorineae</taxon>
        <taxon>Coniophoraceae</taxon>
        <taxon>Coniophora</taxon>
    </lineage>
</organism>
<dbReference type="EMBL" id="JH711576">
    <property type="protein sequence ID" value="EIW83413.1"/>
    <property type="molecule type" value="Genomic_DNA"/>
</dbReference>
<feature type="compositionally biased region" description="Polar residues" evidence="1">
    <location>
        <begin position="293"/>
        <end position="303"/>
    </location>
</feature>
<feature type="transmembrane region" description="Helical" evidence="2">
    <location>
        <begin position="238"/>
        <end position="257"/>
    </location>
</feature>
<sequence length="303" mass="33410">MSTTLDSPLDIPLLSAYIINSYVVALQFGKEVDLVTVWLRYAGLFAVLYALTRSLMCSLYGKADSCFLGIVNYNSHGSPHYRRSIAESRALTWSVSIIKMQHIVRDGKCMDHQYSAVGSSSGMVPIDEHYEEILVLGVPGCYANPIVLPYSTWDGPVNNAISLAYEVILIIMVAYRSFWQLRNQKNHSSLLGVKSIAGLLTQQGLLYFIFVFLIGILNTLGDNSSPIFDYAVTRFIENAGTVTQAIVLYMLGPWFILSMRDPKAIGSTSSSGPSNEMVSSVDFRRPSALPNDPESSIQEVPAN</sequence>
<dbReference type="KEGG" id="cput:CONPUDRAFT_71965"/>
<keyword evidence="2" id="KW-1133">Transmembrane helix</keyword>
<feature type="transmembrane region" description="Helical" evidence="2">
    <location>
        <begin position="157"/>
        <end position="175"/>
    </location>
</feature>
<keyword evidence="4" id="KW-1185">Reference proteome</keyword>
<keyword evidence="2" id="KW-0812">Transmembrane</keyword>
<proteinExistence type="predicted"/>
<dbReference type="Proteomes" id="UP000053558">
    <property type="component" value="Unassembled WGS sequence"/>
</dbReference>